<feature type="compositionally biased region" description="Polar residues" evidence="1">
    <location>
        <begin position="22"/>
        <end position="32"/>
    </location>
</feature>
<evidence type="ECO:0000313" key="2">
    <source>
        <dbReference type="EMBL" id="KAJ1161852.1"/>
    </source>
</evidence>
<feature type="compositionally biased region" description="Basic and acidic residues" evidence="1">
    <location>
        <begin position="57"/>
        <end position="69"/>
    </location>
</feature>
<gene>
    <name evidence="2" type="ORF">NDU88_002333</name>
</gene>
<keyword evidence="3" id="KW-1185">Reference proteome</keyword>
<sequence>MTDARFEVLTLLTKCNRAPVATVTQQSPNPTAHTPGARPREALTQKWNPIRISGNAMEKERKKDEGRHA</sequence>
<protein>
    <submittedName>
        <fullName evidence="2">Uncharacterized protein</fullName>
    </submittedName>
</protein>
<evidence type="ECO:0000256" key="1">
    <source>
        <dbReference type="SAM" id="MobiDB-lite"/>
    </source>
</evidence>
<proteinExistence type="predicted"/>
<accession>A0AAV7SC77</accession>
<dbReference type="Proteomes" id="UP001066276">
    <property type="component" value="Chromosome 4_2"/>
</dbReference>
<dbReference type="AlphaFoldDB" id="A0AAV7SC77"/>
<feature type="region of interest" description="Disordered" evidence="1">
    <location>
        <begin position="21"/>
        <end position="69"/>
    </location>
</feature>
<name>A0AAV7SC77_PLEWA</name>
<dbReference type="EMBL" id="JANPWB010000008">
    <property type="protein sequence ID" value="KAJ1161852.1"/>
    <property type="molecule type" value="Genomic_DNA"/>
</dbReference>
<comment type="caution">
    <text evidence="2">The sequence shown here is derived from an EMBL/GenBank/DDBJ whole genome shotgun (WGS) entry which is preliminary data.</text>
</comment>
<organism evidence="2 3">
    <name type="scientific">Pleurodeles waltl</name>
    <name type="common">Iberian ribbed newt</name>
    <dbReference type="NCBI Taxonomy" id="8319"/>
    <lineage>
        <taxon>Eukaryota</taxon>
        <taxon>Metazoa</taxon>
        <taxon>Chordata</taxon>
        <taxon>Craniata</taxon>
        <taxon>Vertebrata</taxon>
        <taxon>Euteleostomi</taxon>
        <taxon>Amphibia</taxon>
        <taxon>Batrachia</taxon>
        <taxon>Caudata</taxon>
        <taxon>Salamandroidea</taxon>
        <taxon>Salamandridae</taxon>
        <taxon>Pleurodelinae</taxon>
        <taxon>Pleurodeles</taxon>
    </lineage>
</organism>
<reference evidence="2" key="1">
    <citation type="journal article" date="2022" name="bioRxiv">
        <title>Sequencing and chromosome-scale assembly of the giantPleurodeles waltlgenome.</title>
        <authorList>
            <person name="Brown T."/>
            <person name="Elewa A."/>
            <person name="Iarovenko S."/>
            <person name="Subramanian E."/>
            <person name="Araus A.J."/>
            <person name="Petzold A."/>
            <person name="Susuki M."/>
            <person name="Suzuki K.-i.T."/>
            <person name="Hayashi T."/>
            <person name="Toyoda A."/>
            <person name="Oliveira C."/>
            <person name="Osipova E."/>
            <person name="Leigh N.D."/>
            <person name="Simon A."/>
            <person name="Yun M.H."/>
        </authorList>
    </citation>
    <scope>NUCLEOTIDE SEQUENCE</scope>
    <source>
        <strain evidence="2">20211129_DDA</strain>
        <tissue evidence="2">Liver</tissue>
    </source>
</reference>
<evidence type="ECO:0000313" key="3">
    <source>
        <dbReference type="Proteomes" id="UP001066276"/>
    </source>
</evidence>